<evidence type="ECO:0000313" key="3">
    <source>
        <dbReference type="Proteomes" id="UP001302602"/>
    </source>
</evidence>
<dbReference type="AlphaFoldDB" id="A0AAN6U4Q7"/>
<keyword evidence="3" id="KW-1185">Reference proteome</keyword>
<dbReference type="GeneID" id="87829277"/>
<reference evidence="2" key="2">
    <citation type="submission" date="2023-05" db="EMBL/GenBank/DDBJ databases">
        <authorList>
            <consortium name="Lawrence Berkeley National Laboratory"/>
            <person name="Steindorff A."/>
            <person name="Hensen N."/>
            <person name="Bonometti L."/>
            <person name="Westerberg I."/>
            <person name="Brannstrom I.O."/>
            <person name="Guillou S."/>
            <person name="Cros-Aarteil S."/>
            <person name="Calhoun S."/>
            <person name="Haridas S."/>
            <person name="Kuo A."/>
            <person name="Mondo S."/>
            <person name="Pangilinan J."/>
            <person name="Riley R."/>
            <person name="Labutti K."/>
            <person name="Andreopoulos B."/>
            <person name="Lipzen A."/>
            <person name="Chen C."/>
            <person name="Yanf M."/>
            <person name="Daum C."/>
            <person name="Ng V."/>
            <person name="Clum A."/>
            <person name="Ohm R."/>
            <person name="Martin F."/>
            <person name="Silar P."/>
            <person name="Natvig D."/>
            <person name="Lalanne C."/>
            <person name="Gautier V."/>
            <person name="Ament-Velasquez S.L."/>
            <person name="Kruys A."/>
            <person name="Hutchinson M.I."/>
            <person name="Powell A.J."/>
            <person name="Barry K."/>
            <person name="Miller A.N."/>
            <person name="Grigoriev I.V."/>
            <person name="Debuchy R."/>
            <person name="Gladieux P."/>
            <person name="Thoren M.H."/>
            <person name="Johannesson H."/>
        </authorList>
    </citation>
    <scope>NUCLEOTIDE SEQUENCE</scope>
    <source>
        <strain evidence="2">CBS 731.68</strain>
    </source>
</reference>
<feature type="transmembrane region" description="Helical" evidence="1">
    <location>
        <begin position="20"/>
        <end position="40"/>
    </location>
</feature>
<proteinExistence type="predicted"/>
<reference evidence="2" key="1">
    <citation type="journal article" date="2023" name="Mol. Phylogenet. Evol.">
        <title>Genome-scale phylogeny and comparative genomics of the fungal order Sordariales.</title>
        <authorList>
            <person name="Hensen N."/>
            <person name="Bonometti L."/>
            <person name="Westerberg I."/>
            <person name="Brannstrom I.O."/>
            <person name="Guillou S."/>
            <person name="Cros-Aarteil S."/>
            <person name="Calhoun S."/>
            <person name="Haridas S."/>
            <person name="Kuo A."/>
            <person name="Mondo S."/>
            <person name="Pangilinan J."/>
            <person name="Riley R."/>
            <person name="LaButti K."/>
            <person name="Andreopoulos B."/>
            <person name="Lipzen A."/>
            <person name="Chen C."/>
            <person name="Yan M."/>
            <person name="Daum C."/>
            <person name="Ng V."/>
            <person name="Clum A."/>
            <person name="Steindorff A."/>
            <person name="Ohm R.A."/>
            <person name="Martin F."/>
            <person name="Silar P."/>
            <person name="Natvig D.O."/>
            <person name="Lalanne C."/>
            <person name="Gautier V."/>
            <person name="Ament-Velasquez S.L."/>
            <person name="Kruys A."/>
            <person name="Hutchinson M.I."/>
            <person name="Powell A.J."/>
            <person name="Barry K."/>
            <person name="Miller A.N."/>
            <person name="Grigoriev I.V."/>
            <person name="Debuchy R."/>
            <person name="Gladieux P."/>
            <person name="Hiltunen Thoren M."/>
            <person name="Johannesson H."/>
        </authorList>
    </citation>
    <scope>NUCLEOTIDE SEQUENCE</scope>
    <source>
        <strain evidence="2">CBS 731.68</strain>
    </source>
</reference>
<name>A0AAN6U4Q7_9PEZI</name>
<protein>
    <submittedName>
        <fullName evidence="2">Uncharacterized protein</fullName>
    </submittedName>
</protein>
<keyword evidence="1" id="KW-0812">Transmembrane</keyword>
<keyword evidence="1" id="KW-0472">Membrane</keyword>
<dbReference type="EMBL" id="MU853225">
    <property type="protein sequence ID" value="KAK4126437.1"/>
    <property type="molecule type" value="Genomic_DNA"/>
</dbReference>
<organism evidence="2 3">
    <name type="scientific">Parathielavia appendiculata</name>
    <dbReference type="NCBI Taxonomy" id="2587402"/>
    <lineage>
        <taxon>Eukaryota</taxon>
        <taxon>Fungi</taxon>
        <taxon>Dikarya</taxon>
        <taxon>Ascomycota</taxon>
        <taxon>Pezizomycotina</taxon>
        <taxon>Sordariomycetes</taxon>
        <taxon>Sordariomycetidae</taxon>
        <taxon>Sordariales</taxon>
        <taxon>Chaetomiaceae</taxon>
        <taxon>Parathielavia</taxon>
    </lineage>
</organism>
<comment type="caution">
    <text evidence="2">The sequence shown here is derived from an EMBL/GenBank/DDBJ whole genome shotgun (WGS) entry which is preliminary data.</text>
</comment>
<sequence>MAVDGAAVEPGSQGAVADDVAVGGGLWAFLADGIGLWYGIGKGGRARRWRWCF</sequence>
<evidence type="ECO:0000256" key="1">
    <source>
        <dbReference type="SAM" id="Phobius"/>
    </source>
</evidence>
<dbReference type="RefSeq" id="XP_062650208.1">
    <property type="nucleotide sequence ID" value="XM_062792508.1"/>
</dbReference>
<keyword evidence="1" id="KW-1133">Transmembrane helix</keyword>
<evidence type="ECO:0000313" key="2">
    <source>
        <dbReference type="EMBL" id="KAK4126437.1"/>
    </source>
</evidence>
<gene>
    <name evidence="2" type="ORF">N657DRAFT_643225</name>
</gene>
<dbReference type="Proteomes" id="UP001302602">
    <property type="component" value="Unassembled WGS sequence"/>
</dbReference>
<accession>A0AAN6U4Q7</accession>